<dbReference type="Gene3D" id="1.10.10.2590">
    <property type="entry name" value="BEN domain"/>
    <property type="match status" value="1"/>
</dbReference>
<evidence type="ECO:0000313" key="3">
    <source>
        <dbReference type="EMBL" id="JAR88376.1"/>
    </source>
</evidence>
<feature type="non-terminal residue" evidence="3">
    <location>
        <position position="1"/>
    </location>
</feature>
<organism evidence="3">
    <name type="scientific">Ixodes ricinus</name>
    <name type="common">Common tick</name>
    <name type="synonym">Acarus ricinus</name>
    <dbReference type="NCBI Taxonomy" id="34613"/>
    <lineage>
        <taxon>Eukaryota</taxon>
        <taxon>Metazoa</taxon>
        <taxon>Ecdysozoa</taxon>
        <taxon>Arthropoda</taxon>
        <taxon>Chelicerata</taxon>
        <taxon>Arachnida</taxon>
        <taxon>Acari</taxon>
        <taxon>Parasitiformes</taxon>
        <taxon>Ixodida</taxon>
        <taxon>Ixodoidea</taxon>
        <taxon>Ixodidae</taxon>
        <taxon>Ixodinae</taxon>
        <taxon>Ixodes</taxon>
    </lineage>
</organism>
<dbReference type="InterPro" id="IPR040391">
    <property type="entry name" value="BEND5"/>
</dbReference>
<dbReference type="AlphaFoldDB" id="A0A147BC69"/>
<dbReference type="PANTHER" id="PTHR14628:SF1">
    <property type="entry name" value="BEN DOMAIN-CONTAINING PROTEIN 5"/>
    <property type="match status" value="1"/>
</dbReference>
<dbReference type="PANTHER" id="PTHR14628">
    <property type="entry name" value="BEN DOMAIN-CONTAINING PROTEIN 5"/>
    <property type="match status" value="1"/>
</dbReference>
<evidence type="ECO:0000256" key="1">
    <source>
        <dbReference type="SAM" id="Coils"/>
    </source>
</evidence>
<feature type="coiled-coil region" evidence="1">
    <location>
        <begin position="144"/>
        <end position="171"/>
    </location>
</feature>
<dbReference type="GO" id="GO:0045892">
    <property type="term" value="P:negative regulation of DNA-templated transcription"/>
    <property type="evidence" value="ECO:0007669"/>
    <property type="project" value="InterPro"/>
</dbReference>
<feature type="region of interest" description="Disordered" evidence="2">
    <location>
        <begin position="185"/>
        <end position="224"/>
    </location>
</feature>
<feature type="compositionally biased region" description="Acidic residues" evidence="2">
    <location>
        <begin position="86"/>
        <end position="95"/>
    </location>
</feature>
<proteinExistence type="predicted"/>
<name>A0A147BC69_IXORI</name>
<reference evidence="3" key="1">
    <citation type="journal article" date="2018" name="PLoS Negl. Trop. Dis.">
        <title>Sialome diversity of ticks revealed by RNAseq of single tick salivary glands.</title>
        <authorList>
            <person name="Perner J."/>
            <person name="Kropackova S."/>
            <person name="Kopacek P."/>
            <person name="Ribeiro J.M."/>
        </authorList>
    </citation>
    <scope>NUCLEOTIDE SEQUENCE</scope>
    <source>
        <strain evidence="3">Siblings of single egg batch collected in Ceske Budejovice</strain>
        <tissue evidence="3">Salivary glands</tissue>
    </source>
</reference>
<keyword evidence="1" id="KW-0175">Coiled coil</keyword>
<sequence length="416" mass="46384">VMYAFVRFQDDAKKLVVPVVDVKNFTPAHTKDFNGRCWYDVWWQDQEDDKQTGYYRAQIIKLYKTQEEAEQERRAKRVPIPKPPSDEESDSESTSEDSGAAVLQSQKSKSEVAKKKRSEAVLQAYKQQQSERLCLDEDVRPDPLVIAHAKIRQLKKAVKELRLQNSRLQTALCCKVLEKEREQERGYAKTTGACNSPRPFSVAPQGPGAPVPPASGAGSQVQASPCIRRPASVPQVPVSVHSSPDELPIPARDPSPHDFFEVEEDQAAPLGQPTLFQTGGEKVYVGANTWVPNKSYLDLLARTKDSLFVREAAVIIFSTAGLAGKSVTGISCNRTKNSPKPALEDFKYKALATFFLHYLVHCCKCNPKCVTTCKCKVKTECKCEAKHGCQIPKRLALLNKHVASKIMDIARRDGRK</sequence>
<accession>A0A147BC69</accession>
<evidence type="ECO:0000256" key="2">
    <source>
        <dbReference type="SAM" id="MobiDB-lite"/>
    </source>
</evidence>
<dbReference type="EMBL" id="GEGO01007028">
    <property type="protein sequence ID" value="JAR88376.1"/>
    <property type="molecule type" value="Transcribed_RNA"/>
</dbReference>
<protein>
    <submittedName>
        <fullName evidence="3">Uncharacterized protein</fullName>
    </submittedName>
</protein>
<dbReference type="GO" id="GO:0003677">
    <property type="term" value="F:DNA binding"/>
    <property type="evidence" value="ECO:0007669"/>
    <property type="project" value="InterPro"/>
</dbReference>
<feature type="region of interest" description="Disordered" evidence="2">
    <location>
        <begin position="70"/>
        <end position="114"/>
    </location>
</feature>